<sequence length="420" mass="44239">MTAALTVTLPRRQLLAYGALGLPLAMAALPVYVHVPRLYAESAGMSLSLLGSLLLAARLLDAGIDPLLGGWSDRTASRQRLIVFALPCLALGMLALLHPPAVAAPWWLLASMLCTYFGFSLASVAYQAWGAELGRDAGERTRLTASREGFGLLGVVLAAALPGLLAKDLAQGLSGLAQLFPLLLLFLASWTLLGTPPSAERLPASGRLLGNLRGVLDDGRFRRLLAVFVVNGIAAALPATLVLFYVADVLQAEAWSGAFLALYFVSGVAFLPLWVALARRFGRVRTWVASMLVAVASFVWAWGLGAGDVWPFAVVCLLSGAALGADLTLPAALLADLCERPTGGRSAQAGAYFGWWNLVAKLNLALAAGLSLPLLDLVGYQPGVAAATAGLAAVYCLLPLLFKSIAAILAWRWRRTLEVS</sequence>
<evidence type="ECO:0000256" key="1">
    <source>
        <dbReference type="ARBA" id="ARBA00009617"/>
    </source>
</evidence>
<dbReference type="PANTHER" id="PTHR11328:SF24">
    <property type="entry name" value="MAJOR FACILITATOR SUPERFAMILY (MFS) PROFILE DOMAIN-CONTAINING PROTEIN"/>
    <property type="match status" value="1"/>
</dbReference>
<feature type="transmembrane region" description="Helical" evidence="2">
    <location>
        <begin position="355"/>
        <end position="375"/>
    </location>
</feature>
<dbReference type="InterPro" id="IPR039672">
    <property type="entry name" value="MFS_2"/>
</dbReference>
<dbReference type="AlphaFoldDB" id="A0A084Y3V7"/>
<feature type="transmembrane region" description="Helical" evidence="2">
    <location>
        <begin position="81"/>
        <end position="100"/>
    </location>
</feature>
<feature type="transmembrane region" description="Helical" evidence="2">
    <location>
        <begin position="258"/>
        <end position="277"/>
    </location>
</feature>
<keyword evidence="2" id="KW-1133">Transmembrane helix</keyword>
<dbReference type="EMBL" id="JDSS02000015">
    <property type="protein sequence ID" value="KFB69401.1"/>
    <property type="molecule type" value="Genomic_DNA"/>
</dbReference>
<dbReference type="RefSeq" id="WP_034922771.1">
    <property type="nucleotide sequence ID" value="NZ_JDSS02000015.1"/>
</dbReference>
<dbReference type="Proteomes" id="UP000019812">
    <property type="component" value="Unassembled WGS sequence"/>
</dbReference>
<evidence type="ECO:0000313" key="3">
    <source>
        <dbReference type="EMBL" id="KFB69401.1"/>
    </source>
</evidence>
<dbReference type="GO" id="GO:0008643">
    <property type="term" value="P:carbohydrate transport"/>
    <property type="evidence" value="ECO:0007669"/>
    <property type="project" value="InterPro"/>
</dbReference>
<organism evidence="3 4">
    <name type="scientific">Candidatus Accumulibacter vicinus</name>
    <dbReference type="NCBI Taxonomy" id="2954382"/>
    <lineage>
        <taxon>Bacteria</taxon>
        <taxon>Pseudomonadati</taxon>
        <taxon>Pseudomonadota</taxon>
        <taxon>Betaproteobacteria</taxon>
        <taxon>Candidatus Accumulibacter</taxon>
    </lineage>
</organism>
<evidence type="ECO:0000313" key="4">
    <source>
        <dbReference type="Proteomes" id="UP000019812"/>
    </source>
</evidence>
<feature type="transmembrane region" description="Helical" evidence="2">
    <location>
        <begin position="106"/>
        <end position="129"/>
    </location>
</feature>
<comment type="similarity">
    <text evidence="1">Belongs to the sodium:galactoside symporter (TC 2.A.2) family.</text>
</comment>
<gene>
    <name evidence="3" type="primary">yjmB</name>
    <name evidence="3" type="ORF">CAPSK01_000875</name>
</gene>
<feature type="transmembrane region" description="Helical" evidence="2">
    <location>
        <begin position="309"/>
        <end position="334"/>
    </location>
</feature>
<protein>
    <submittedName>
        <fullName evidence="3">Putative symporter YjmB</fullName>
    </submittedName>
</protein>
<feature type="transmembrane region" description="Helical" evidence="2">
    <location>
        <begin position="172"/>
        <end position="193"/>
    </location>
</feature>
<dbReference type="STRING" id="1457154.CAPSK01_000875"/>
<dbReference type="SUPFAM" id="SSF103473">
    <property type="entry name" value="MFS general substrate transporter"/>
    <property type="match status" value="1"/>
</dbReference>
<keyword evidence="2" id="KW-0812">Transmembrane</keyword>
<dbReference type="InterPro" id="IPR036259">
    <property type="entry name" value="MFS_trans_sf"/>
</dbReference>
<dbReference type="PANTHER" id="PTHR11328">
    <property type="entry name" value="MAJOR FACILITATOR SUPERFAMILY DOMAIN-CONTAINING PROTEIN"/>
    <property type="match status" value="1"/>
</dbReference>
<name>A0A084Y3V7_9PROT</name>
<evidence type="ECO:0000256" key="2">
    <source>
        <dbReference type="SAM" id="Phobius"/>
    </source>
</evidence>
<feature type="transmembrane region" description="Helical" evidence="2">
    <location>
        <begin position="149"/>
        <end position="166"/>
    </location>
</feature>
<dbReference type="GO" id="GO:0005886">
    <property type="term" value="C:plasma membrane"/>
    <property type="evidence" value="ECO:0007669"/>
    <property type="project" value="TreeGrafter"/>
</dbReference>
<accession>A0A084Y3V7</accession>
<dbReference type="Gene3D" id="1.20.1250.20">
    <property type="entry name" value="MFS general substrate transporter like domains"/>
    <property type="match status" value="2"/>
</dbReference>
<reference evidence="3 4" key="1">
    <citation type="submission" date="2014-07" db="EMBL/GenBank/DDBJ databases">
        <title>Expanding our view of genomic diversity in Candidatus Accumulibacter clades.</title>
        <authorList>
            <person name="Skennerton C.T."/>
            <person name="Barr J.J."/>
            <person name="Slater F.R."/>
            <person name="Bond P.L."/>
            <person name="Tyson G.W."/>
        </authorList>
    </citation>
    <scope>NUCLEOTIDE SEQUENCE [LARGE SCALE GENOMIC DNA]</scope>
    <source>
        <strain evidence="4">SK-01</strain>
    </source>
</reference>
<feature type="transmembrane region" description="Helical" evidence="2">
    <location>
        <begin position="387"/>
        <end position="411"/>
    </location>
</feature>
<feature type="transmembrane region" description="Helical" evidence="2">
    <location>
        <begin position="14"/>
        <end position="33"/>
    </location>
</feature>
<dbReference type="GO" id="GO:0015293">
    <property type="term" value="F:symporter activity"/>
    <property type="evidence" value="ECO:0007669"/>
    <property type="project" value="InterPro"/>
</dbReference>
<feature type="transmembrane region" description="Helical" evidence="2">
    <location>
        <begin position="39"/>
        <end position="60"/>
    </location>
</feature>
<dbReference type="Pfam" id="PF13347">
    <property type="entry name" value="MFS_2"/>
    <property type="match status" value="1"/>
</dbReference>
<keyword evidence="2" id="KW-0472">Membrane</keyword>
<comment type="caution">
    <text evidence="3">The sequence shown here is derived from an EMBL/GenBank/DDBJ whole genome shotgun (WGS) entry which is preliminary data.</text>
</comment>
<feature type="transmembrane region" description="Helical" evidence="2">
    <location>
        <begin position="224"/>
        <end position="246"/>
    </location>
</feature>
<proteinExistence type="inferred from homology"/>
<feature type="transmembrane region" description="Helical" evidence="2">
    <location>
        <begin position="284"/>
        <end position="303"/>
    </location>
</feature>